<evidence type="ECO:0000313" key="13">
    <source>
        <dbReference type="RefSeq" id="XP_018025709.1"/>
    </source>
</evidence>
<evidence type="ECO:0000256" key="8">
    <source>
        <dbReference type="PROSITE-ProRule" id="PRU00276"/>
    </source>
</evidence>
<protein>
    <submittedName>
        <fullName evidence="13">Uncharacterized protein LOC108681213</fullName>
    </submittedName>
</protein>
<evidence type="ECO:0000256" key="1">
    <source>
        <dbReference type="ARBA" id="ARBA00022670"/>
    </source>
</evidence>
<feature type="compositionally biased region" description="Basic and acidic residues" evidence="9">
    <location>
        <begin position="32"/>
        <end position="43"/>
    </location>
</feature>
<dbReference type="Gene3D" id="3.40.390.10">
    <property type="entry name" value="Collagenase (Catalytic Domain)"/>
    <property type="match status" value="1"/>
</dbReference>
<dbReference type="Gene3D" id="3.40.1620.60">
    <property type="match status" value="1"/>
</dbReference>
<feature type="chain" id="PRO_5034033503" evidence="10">
    <location>
        <begin position="18"/>
        <end position="967"/>
    </location>
</feature>
<reference evidence="13" key="1">
    <citation type="submission" date="2025-08" db="UniProtKB">
        <authorList>
            <consortium name="RefSeq"/>
        </authorList>
    </citation>
    <scope>IDENTIFICATION</scope>
    <source>
        <tissue evidence="13">Whole organism</tissue>
    </source>
</reference>
<feature type="binding site" evidence="8">
    <location>
        <position position="609"/>
    </location>
    <ligand>
        <name>Zn(2+)</name>
        <dbReference type="ChEBI" id="CHEBI:29105"/>
        <note>catalytic</note>
    </ligand>
</feature>
<feature type="binding site" evidence="8">
    <location>
        <position position="613"/>
    </location>
    <ligand>
        <name>Zn(2+)</name>
        <dbReference type="ChEBI" id="CHEBI:29105"/>
        <note>catalytic</note>
    </ligand>
</feature>
<feature type="compositionally biased region" description="Basic residues" evidence="9">
    <location>
        <begin position="388"/>
        <end position="398"/>
    </location>
</feature>
<feature type="binding site" evidence="8">
    <location>
        <position position="619"/>
    </location>
    <ligand>
        <name>Zn(2+)</name>
        <dbReference type="ChEBI" id="CHEBI:29105"/>
        <note>catalytic</note>
    </ligand>
</feature>
<feature type="compositionally biased region" description="Polar residues" evidence="9">
    <location>
        <begin position="18"/>
        <end position="27"/>
    </location>
</feature>
<accession>A0A8B7PHS2</accession>
<keyword evidence="1" id="KW-0645">Protease</keyword>
<feature type="signal peptide" evidence="10">
    <location>
        <begin position="1"/>
        <end position="17"/>
    </location>
</feature>
<dbReference type="KEGG" id="hazt:108681213"/>
<dbReference type="Pfam" id="PF01421">
    <property type="entry name" value="Reprolysin"/>
    <property type="match status" value="1"/>
</dbReference>
<keyword evidence="10" id="KW-0732">Signal</keyword>
<name>A0A8B7PHS2_HYAAZ</name>
<evidence type="ECO:0000259" key="11">
    <source>
        <dbReference type="PROSITE" id="PS50215"/>
    </source>
</evidence>
<feature type="compositionally biased region" description="Polar residues" evidence="9">
    <location>
        <begin position="399"/>
        <end position="409"/>
    </location>
</feature>
<evidence type="ECO:0000256" key="7">
    <source>
        <dbReference type="ARBA" id="ARBA00023180"/>
    </source>
</evidence>
<dbReference type="InterPro" id="IPR041645">
    <property type="entry name" value="ADAMTS_CR_2"/>
</dbReference>
<dbReference type="PROSITE" id="PS50215">
    <property type="entry name" value="ADAM_MEPRO"/>
    <property type="match status" value="1"/>
</dbReference>
<feature type="compositionally biased region" description="Basic and acidic residues" evidence="9">
    <location>
        <begin position="367"/>
        <end position="387"/>
    </location>
</feature>
<dbReference type="GO" id="GO:0046872">
    <property type="term" value="F:metal ion binding"/>
    <property type="evidence" value="ECO:0007669"/>
    <property type="project" value="UniProtKB-KW"/>
</dbReference>
<evidence type="ECO:0000256" key="2">
    <source>
        <dbReference type="ARBA" id="ARBA00022723"/>
    </source>
</evidence>
<feature type="active site" evidence="8">
    <location>
        <position position="610"/>
    </location>
</feature>
<dbReference type="GeneID" id="108681213"/>
<keyword evidence="7" id="KW-0325">Glycoprotein</keyword>
<feature type="compositionally biased region" description="Polar residues" evidence="9">
    <location>
        <begin position="260"/>
        <end position="303"/>
    </location>
</feature>
<feature type="domain" description="Peptidase M12B" evidence="11">
    <location>
        <begin position="443"/>
        <end position="653"/>
    </location>
</feature>
<keyword evidence="12" id="KW-1185">Reference proteome</keyword>
<dbReference type="OrthoDB" id="9942326at2759"/>
<evidence type="ECO:0000256" key="6">
    <source>
        <dbReference type="ARBA" id="ARBA00023157"/>
    </source>
</evidence>
<gene>
    <name evidence="13" type="primary">LOC108681213</name>
</gene>
<organism evidence="12 13">
    <name type="scientific">Hyalella azteca</name>
    <name type="common">Amphipod</name>
    <dbReference type="NCBI Taxonomy" id="294128"/>
    <lineage>
        <taxon>Eukaryota</taxon>
        <taxon>Metazoa</taxon>
        <taxon>Ecdysozoa</taxon>
        <taxon>Arthropoda</taxon>
        <taxon>Crustacea</taxon>
        <taxon>Multicrustacea</taxon>
        <taxon>Malacostraca</taxon>
        <taxon>Eumalacostraca</taxon>
        <taxon>Peracarida</taxon>
        <taxon>Amphipoda</taxon>
        <taxon>Senticaudata</taxon>
        <taxon>Talitrida</taxon>
        <taxon>Talitroidea</taxon>
        <taxon>Hyalellidae</taxon>
        <taxon>Hyalella</taxon>
    </lineage>
</organism>
<feature type="region of interest" description="Disordered" evidence="9">
    <location>
        <begin position="260"/>
        <end position="322"/>
    </location>
</feature>
<evidence type="ECO:0000256" key="3">
    <source>
        <dbReference type="ARBA" id="ARBA00022801"/>
    </source>
</evidence>
<evidence type="ECO:0000313" key="12">
    <source>
        <dbReference type="Proteomes" id="UP000694843"/>
    </source>
</evidence>
<keyword evidence="4 8" id="KW-0862">Zinc</keyword>
<dbReference type="RefSeq" id="XP_018025709.1">
    <property type="nucleotide sequence ID" value="XM_018170220.2"/>
</dbReference>
<feature type="region of interest" description="Disordered" evidence="9">
    <location>
        <begin position="367"/>
        <end position="409"/>
    </location>
</feature>
<evidence type="ECO:0000256" key="5">
    <source>
        <dbReference type="ARBA" id="ARBA00023049"/>
    </source>
</evidence>
<evidence type="ECO:0000256" key="9">
    <source>
        <dbReference type="SAM" id="MobiDB-lite"/>
    </source>
</evidence>
<keyword evidence="5" id="KW-0482">Metalloprotease</keyword>
<dbReference type="GO" id="GO:0006508">
    <property type="term" value="P:proteolysis"/>
    <property type="evidence" value="ECO:0007669"/>
    <property type="project" value="UniProtKB-KW"/>
</dbReference>
<dbReference type="PANTHER" id="PTHR11905:SF247">
    <property type="entry name" value="PEPTIDASE M12B DOMAIN-CONTAINING PROTEIN"/>
    <property type="match status" value="1"/>
</dbReference>
<keyword evidence="3" id="KW-0378">Hydrolase</keyword>
<proteinExistence type="predicted"/>
<dbReference type="SUPFAM" id="SSF55486">
    <property type="entry name" value="Metalloproteases ('zincins'), catalytic domain"/>
    <property type="match status" value="1"/>
</dbReference>
<evidence type="ECO:0000256" key="10">
    <source>
        <dbReference type="SAM" id="SignalP"/>
    </source>
</evidence>
<dbReference type="AlphaFoldDB" id="A0A8B7PHS2"/>
<keyword evidence="2 8" id="KW-0479">Metal-binding</keyword>
<dbReference type="InterPro" id="IPR001590">
    <property type="entry name" value="Peptidase_M12B"/>
</dbReference>
<comment type="caution">
    <text evidence="8">Lacks conserved residue(s) required for the propagation of feature annotation.</text>
</comment>
<dbReference type="GO" id="GO:0004222">
    <property type="term" value="F:metalloendopeptidase activity"/>
    <property type="evidence" value="ECO:0007669"/>
    <property type="project" value="InterPro"/>
</dbReference>
<dbReference type="Proteomes" id="UP000694843">
    <property type="component" value="Unplaced"/>
</dbReference>
<dbReference type="Pfam" id="PF17771">
    <property type="entry name" value="ADAMTS_CR_2"/>
    <property type="match status" value="1"/>
</dbReference>
<keyword evidence="6" id="KW-1015">Disulfide bond</keyword>
<evidence type="ECO:0000256" key="4">
    <source>
        <dbReference type="ARBA" id="ARBA00022833"/>
    </source>
</evidence>
<dbReference type="InterPro" id="IPR024079">
    <property type="entry name" value="MetalloPept_cat_dom_sf"/>
</dbReference>
<feature type="region of interest" description="Disordered" evidence="9">
    <location>
        <begin position="18"/>
        <end position="43"/>
    </location>
</feature>
<sequence length="967" mass="107261">MLLIYLLFLMSIRQSAADNDQHSSSRNIGHVNAKEPFEQNSHELSRNLGERNQFSRESLGVLQESLGVLRESNRNPQEDKEISQKIEPSFIDGRNVAQNETARETHAKSKFWIRGNSDLALRLPSSKSAQEKAKEFLSAVHEDLNEAATTSHPDHQGWESVHLVLHSPRENSITISMRGCTLELDMHDSRGIVAPGALLYRSPDAAPTPLYVREACHYSLYLRRVRIGSISTCHPLGPHAVLIVDGELIDVVPRQTIDQPTPASVNFSGFNRSTEPSVSHPTSENIQQTKSSTENILQVQAKNESTDDGVNTKDPGTSRDSEKIIIGSSISNDDYEKSARLNVAWTSHLAKSIGPSKTTLEFTEIASKSDETDRPDSQPHDNGESKRSKTRVLRRKRSSSPQSRTNRILNTIDAEDVNVNTTSTGDKSRKNKRFFSPYHSRKLTLELALFLDSVLLENLFSFYTEDQLVDLILSLMNNAQAFFHQQSLGRPLDVSITQLYLLRTQPIDLPTHGGDRLKLLESFCAYQKARAHTSDNSPMNWDLAVYLSGMDLITHIEKGGISDVTMGLTYTGGICDVTRSCIISEFSTTNAYGRPFPSAGALTSLILTHEIGHSLGMRHDGSNNSCTSQNFIMAAGRGPRGGTTWSPCSRESFAAQNGRCLWDSPKASVWDDAARGILPGQRFNAVSQCQLFFRDRDATLTWPSNLMKLCNSVQCSSPHRLTSYLAGPALEGTYCGGANWCRDGKCVPWSGRDNVSVVVGGLGPWEEGPCTSACLAGGTGWRESRQPCNSPPPLNSDRGCITTSYKTDFCDDSQVCGTRRRNMSTALAELCERVAERYPDAMSEGEQQKHDPTEPWLACVLYCRLRSNTSQLWTPRYLFQDDPTVPTHLPPGAPCHTDPDGTTYRCYHRTCVPHTEKFTVAVSRDSVGLFEYRDPASLDDLVIKAGPPVNGLLEDEDYPEFDLDDLY</sequence>
<dbReference type="PANTHER" id="PTHR11905">
    <property type="entry name" value="ADAM A DISINTEGRIN AND METALLOPROTEASE DOMAIN"/>
    <property type="match status" value="1"/>
</dbReference>